<evidence type="ECO:0000256" key="2">
    <source>
        <dbReference type="SAM" id="Phobius"/>
    </source>
</evidence>
<dbReference type="SUPFAM" id="SSF53098">
    <property type="entry name" value="Ribonuclease H-like"/>
    <property type="match status" value="1"/>
</dbReference>
<gene>
    <name evidence="4" type="ORF">Goari_016265</name>
</gene>
<dbReference type="InterPro" id="IPR002156">
    <property type="entry name" value="RNaseH_domain"/>
</dbReference>
<dbReference type="PANTHER" id="PTHR47074">
    <property type="entry name" value="BNAC02G40300D PROTEIN"/>
    <property type="match status" value="1"/>
</dbReference>
<evidence type="ECO:0000313" key="4">
    <source>
        <dbReference type="EMBL" id="MBA0674682.1"/>
    </source>
</evidence>
<feature type="domain" description="RNase H type-1" evidence="3">
    <location>
        <begin position="65"/>
        <end position="186"/>
    </location>
</feature>
<dbReference type="InterPro" id="IPR052929">
    <property type="entry name" value="RNase_H-like_EbsB-rel"/>
</dbReference>
<dbReference type="PANTHER" id="PTHR47074:SF61">
    <property type="entry name" value="RNASE H TYPE-1 DOMAIN-CONTAINING PROTEIN"/>
    <property type="match status" value="1"/>
</dbReference>
<comment type="caution">
    <text evidence="4">The sequence shown here is derived from an EMBL/GenBank/DDBJ whole genome shotgun (WGS) entry which is preliminary data.</text>
</comment>
<dbReference type="InterPro" id="IPR012337">
    <property type="entry name" value="RNaseH-like_sf"/>
</dbReference>
<keyword evidence="2" id="KW-0472">Membrane</keyword>
<protein>
    <recommendedName>
        <fullName evidence="3">RNase H type-1 domain-containing protein</fullName>
    </recommendedName>
</protein>
<organism evidence="4 5">
    <name type="scientific">Gossypium aridum</name>
    <name type="common">American cotton</name>
    <name type="synonym">Erioxylum aridum</name>
    <dbReference type="NCBI Taxonomy" id="34290"/>
    <lineage>
        <taxon>Eukaryota</taxon>
        <taxon>Viridiplantae</taxon>
        <taxon>Streptophyta</taxon>
        <taxon>Embryophyta</taxon>
        <taxon>Tracheophyta</taxon>
        <taxon>Spermatophyta</taxon>
        <taxon>Magnoliopsida</taxon>
        <taxon>eudicotyledons</taxon>
        <taxon>Gunneridae</taxon>
        <taxon>Pentapetalae</taxon>
        <taxon>rosids</taxon>
        <taxon>malvids</taxon>
        <taxon>Malvales</taxon>
        <taxon>Malvaceae</taxon>
        <taxon>Malvoideae</taxon>
        <taxon>Gossypium</taxon>
    </lineage>
</organism>
<dbReference type="CDD" id="cd06222">
    <property type="entry name" value="RNase_H_like"/>
    <property type="match status" value="1"/>
</dbReference>
<feature type="transmembrane region" description="Helical" evidence="2">
    <location>
        <begin position="14"/>
        <end position="38"/>
    </location>
</feature>
<dbReference type="InterPro" id="IPR036397">
    <property type="entry name" value="RNaseH_sf"/>
</dbReference>
<keyword evidence="5" id="KW-1185">Reference proteome</keyword>
<feature type="non-terminal residue" evidence="4">
    <location>
        <position position="218"/>
    </location>
</feature>
<dbReference type="GO" id="GO:0003676">
    <property type="term" value="F:nucleic acid binding"/>
    <property type="evidence" value="ECO:0007669"/>
    <property type="project" value="InterPro"/>
</dbReference>
<dbReference type="Proteomes" id="UP000593577">
    <property type="component" value="Unassembled WGS sequence"/>
</dbReference>
<dbReference type="EMBL" id="JABFAA010000001">
    <property type="protein sequence ID" value="MBA0674682.1"/>
    <property type="molecule type" value="Genomic_DNA"/>
</dbReference>
<evidence type="ECO:0000259" key="3">
    <source>
        <dbReference type="Pfam" id="PF13456"/>
    </source>
</evidence>
<feature type="non-terminal residue" evidence="4">
    <location>
        <position position="1"/>
    </location>
</feature>
<keyword evidence="2" id="KW-0812">Transmembrane</keyword>
<feature type="region of interest" description="Disordered" evidence="1">
    <location>
        <begin position="186"/>
        <end position="218"/>
    </location>
</feature>
<dbReference type="Pfam" id="PF13456">
    <property type="entry name" value="RVT_3"/>
    <property type="match status" value="1"/>
</dbReference>
<dbReference type="AlphaFoldDB" id="A0A7J8WIF7"/>
<dbReference type="GO" id="GO:0004523">
    <property type="term" value="F:RNA-DNA hybrid ribonuclease activity"/>
    <property type="evidence" value="ECO:0007669"/>
    <property type="project" value="InterPro"/>
</dbReference>
<dbReference type="Gene3D" id="3.30.420.10">
    <property type="entry name" value="Ribonuclease H-like superfamily/Ribonuclease H"/>
    <property type="match status" value="1"/>
</dbReference>
<proteinExistence type="predicted"/>
<feature type="compositionally biased region" description="Polar residues" evidence="1">
    <location>
        <begin position="194"/>
        <end position="204"/>
    </location>
</feature>
<evidence type="ECO:0000313" key="5">
    <source>
        <dbReference type="Proteomes" id="UP000593577"/>
    </source>
</evidence>
<reference evidence="4 5" key="1">
    <citation type="journal article" date="2019" name="Genome Biol. Evol.">
        <title>Insights into the evolution of the New World diploid cottons (Gossypium, subgenus Houzingenia) based on genome sequencing.</title>
        <authorList>
            <person name="Grover C.E."/>
            <person name="Arick M.A. 2nd"/>
            <person name="Thrash A."/>
            <person name="Conover J.L."/>
            <person name="Sanders W.S."/>
            <person name="Peterson D.G."/>
            <person name="Frelichowski J.E."/>
            <person name="Scheffler J.A."/>
            <person name="Scheffler B.E."/>
            <person name="Wendel J.F."/>
        </authorList>
    </citation>
    <scope>NUCLEOTIDE SEQUENCE [LARGE SCALE GENOMIC DNA]</scope>
    <source>
        <strain evidence="4">185</strain>
        <tissue evidence="4">Leaf</tissue>
    </source>
</reference>
<name>A0A7J8WIF7_GOSAI</name>
<evidence type="ECO:0000256" key="1">
    <source>
        <dbReference type="SAM" id="MobiDB-lite"/>
    </source>
</evidence>
<accession>A0A7J8WIF7</accession>
<keyword evidence="2" id="KW-1133">Transmembrane helix</keyword>
<sequence>TISEDLQVWCGERLVILLCFGLLPVNNVEFFVVGFGYFGQAEIASYMKGKLCLWEPPHEPFFNINFDGAYDPQHARSGSMVVVRNPVGEILASMAVGHKVISFSLAAKAEACVQVLQLGIHMGAECAIIEGDSLTTIKKANSDSEDKSEIRAITKNIQQYKENFQQIIFRHISRSANSLTHHLAKESLKKGEDNNLSGESQISYAGQKREEDNEPQIE</sequence>
<dbReference type="InterPro" id="IPR044730">
    <property type="entry name" value="RNase_H-like_dom_plant"/>
</dbReference>